<keyword evidence="4" id="KW-1185">Reference proteome</keyword>
<evidence type="ECO:0000313" key="4">
    <source>
        <dbReference type="Proteomes" id="UP000723463"/>
    </source>
</evidence>
<name>A0A9P6FJ52_9FUNG</name>
<dbReference type="GO" id="GO:0005634">
    <property type="term" value="C:nucleus"/>
    <property type="evidence" value="ECO:0007669"/>
    <property type="project" value="TreeGrafter"/>
</dbReference>
<organism evidence="3 4">
    <name type="scientific">Mortierella hygrophila</name>
    <dbReference type="NCBI Taxonomy" id="979708"/>
    <lineage>
        <taxon>Eukaryota</taxon>
        <taxon>Fungi</taxon>
        <taxon>Fungi incertae sedis</taxon>
        <taxon>Mucoromycota</taxon>
        <taxon>Mortierellomycotina</taxon>
        <taxon>Mortierellomycetes</taxon>
        <taxon>Mortierellales</taxon>
        <taxon>Mortierellaceae</taxon>
        <taxon>Mortierella</taxon>
    </lineage>
</organism>
<feature type="compositionally biased region" description="Polar residues" evidence="1">
    <location>
        <begin position="69"/>
        <end position="79"/>
    </location>
</feature>
<feature type="domain" description="Myb-like" evidence="2">
    <location>
        <begin position="340"/>
        <end position="417"/>
    </location>
</feature>
<evidence type="ECO:0000313" key="3">
    <source>
        <dbReference type="EMBL" id="KAF9551790.1"/>
    </source>
</evidence>
<dbReference type="GO" id="GO:0000978">
    <property type="term" value="F:RNA polymerase II cis-regulatory region sequence-specific DNA binding"/>
    <property type="evidence" value="ECO:0007669"/>
    <property type="project" value="TreeGrafter"/>
</dbReference>
<feature type="compositionally biased region" description="Polar residues" evidence="1">
    <location>
        <begin position="97"/>
        <end position="121"/>
    </location>
</feature>
<dbReference type="InterPro" id="IPR050560">
    <property type="entry name" value="MYB_TF"/>
</dbReference>
<dbReference type="GO" id="GO:0000981">
    <property type="term" value="F:DNA-binding transcription factor activity, RNA polymerase II-specific"/>
    <property type="evidence" value="ECO:0007669"/>
    <property type="project" value="TreeGrafter"/>
</dbReference>
<dbReference type="InterPro" id="IPR001005">
    <property type="entry name" value="SANT/Myb"/>
</dbReference>
<proteinExistence type="predicted"/>
<dbReference type="PANTHER" id="PTHR45614">
    <property type="entry name" value="MYB PROTEIN-RELATED"/>
    <property type="match status" value="1"/>
</dbReference>
<gene>
    <name evidence="3" type="ORF">EC957_004113</name>
</gene>
<dbReference type="SMART" id="SM00717">
    <property type="entry name" value="SANT"/>
    <property type="match status" value="2"/>
</dbReference>
<dbReference type="EMBL" id="JAAAXW010000002">
    <property type="protein sequence ID" value="KAF9551790.1"/>
    <property type="molecule type" value="Genomic_DNA"/>
</dbReference>
<protein>
    <recommendedName>
        <fullName evidence="2">Myb-like domain-containing protein</fullName>
    </recommendedName>
</protein>
<dbReference type="Gene3D" id="1.10.10.60">
    <property type="entry name" value="Homeodomain-like"/>
    <property type="match status" value="1"/>
</dbReference>
<comment type="caution">
    <text evidence="3">The sequence shown here is derived from an EMBL/GenBank/DDBJ whole genome shotgun (WGS) entry which is preliminary data.</text>
</comment>
<feature type="domain" description="Myb-like" evidence="2">
    <location>
        <begin position="691"/>
        <end position="740"/>
    </location>
</feature>
<reference evidence="3" key="1">
    <citation type="journal article" date="2020" name="Fungal Divers.">
        <title>Resolving the Mortierellaceae phylogeny through synthesis of multi-gene phylogenetics and phylogenomics.</title>
        <authorList>
            <person name="Vandepol N."/>
            <person name="Liber J."/>
            <person name="Desiro A."/>
            <person name="Na H."/>
            <person name="Kennedy M."/>
            <person name="Barry K."/>
            <person name="Grigoriev I.V."/>
            <person name="Miller A.N."/>
            <person name="O'Donnell K."/>
            <person name="Stajich J.E."/>
            <person name="Bonito G."/>
        </authorList>
    </citation>
    <scope>NUCLEOTIDE SEQUENCE</scope>
    <source>
        <strain evidence="3">NRRL 2591</strain>
    </source>
</reference>
<accession>A0A9P6FJ52</accession>
<feature type="region of interest" description="Disordered" evidence="1">
    <location>
        <begin position="57"/>
        <end position="125"/>
    </location>
</feature>
<sequence>MSKQQQLARQLMSLNLTRHQQLYISSSSTAIVTKSRPWIHLLQQQPVSRLHLSARLAKDQPRATPSVVEASSSAPTRGPQSGHKISKPDTRRKAQRPETTNSTTSSKDQASQQQNSVTGQVRLNKAMDSKEIDKEILRLVRARTAWKDIDAALNLPHSKAHHRYHTHLDPALKAWRLPNGQPNLALQDRLMYLVEVEKLSFAQIEKYRLMEEPWKTPTAFAPAEVLEAAGITLESSEGAAAVEDPSVERPRKNSGGPFNRVRLQWKYNSLKSLAAANTLRENDHLVRKAIQRSVELYGENWKAVAAHSDSLLDQWITPALPRTPLTPTKVAAEFRIFQRTGVDWGLEDDVVMTRKILALGLTQPDILNILTKPFSESKQGAVLDQEQQKRYWTEISVALGNHSPVQCQRRWKGLWNLHDSDKSAQSKSWHRFERFQYWMMWKYFSQQRRDVSGAKLTSAEDLQAACEELSHSKEIARWMRHRTEAQCDKFFRSSIRSVLNPSQDKLATMLNNTITFIPSSSSSAPTSQVRLFESKEALANAIVTELANPLLIKMTVVSTESQESIRGDHQQPLIRSEWTPDRIRMLNEIVLQEKQGVQRADLELDWDQIAQALEQKYAAGSLKDTPTGVNTTTSTGVLIAPQPSLPFTPKQCQSCWEYISTIPKGNKAVAASSVSDSSSTASGDLEGKESPVQGWSENEILLLQQGVRKHGTLWADIRAQFLPNKDISDLQRAWSSISGPKSEQGNETASAAVAVDRLSEPDYVGLLSALDKVGASNGSAGGKDK</sequence>
<dbReference type="AlphaFoldDB" id="A0A9P6FJ52"/>
<evidence type="ECO:0000256" key="1">
    <source>
        <dbReference type="SAM" id="MobiDB-lite"/>
    </source>
</evidence>
<feature type="compositionally biased region" description="Basic and acidic residues" evidence="1">
    <location>
        <begin position="86"/>
        <end position="96"/>
    </location>
</feature>
<evidence type="ECO:0000259" key="2">
    <source>
        <dbReference type="SMART" id="SM00717"/>
    </source>
</evidence>
<dbReference type="Proteomes" id="UP000723463">
    <property type="component" value="Unassembled WGS sequence"/>
</dbReference>